<evidence type="ECO:0000256" key="10">
    <source>
        <dbReference type="SAM" id="Phobius"/>
    </source>
</evidence>
<feature type="domain" description="Prepilin peptidase A24 N-terminal" evidence="12">
    <location>
        <begin position="14"/>
        <end position="119"/>
    </location>
</feature>
<comment type="catalytic activity">
    <reaction evidence="9">
        <text>Typically cleaves a -Gly-|-Phe- bond to release an N-terminal, basic peptide of 5-8 residues from type IV prepilin, and then N-methylates the new N-terminal amino group, the methyl donor being S-adenosyl-L-methionine.</text>
        <dbReference type="EC" id="3.4.23.43"/>
    </reaction>
</comment>
<evidence type="ECO:0000256" key="3">
    <source>
        <dbReference type="ARBA" id="ARBA00022475"/>
    </source>
</evidence>
<reference evidence="13 14" key="1">
    <citation type="submission" date="2024-09" db="EMBL/GenBank/DDBJ databases">
        <authorList>
            <person name="Sun Q."/>
            <person name="Mori K."/>
        </authorList>
    </citation>
    <scope>NUCLEOTIDE SEQUENCE [LARGE SCALE GENOMIC DNA]</scope>
    <source>
        <strain evidence="13 14">NCAIM B.02336</strain>
    </source>
</reference>
<dbReference type="Gene3D" id="1.20.120.1220">
    <property type="match status" value="1"/>
</dbReference>
<evidence type="ECO:0000256" key="6">
    <source>
        <dbReference type="ARBA" id="ARBA00022989"/>
    </source>
</evidence>
<feature type="transmembrane region" description="Helical" evidence="10">
    <location>
        <begin position="152"/>
        <end position="171"/>
    </location>
</feature>
<keyword evidence="9" id="KW-0489">Methyltransferase</keyword>
<dbReference type="Pfam" id="PF01478">
    <property type="entry name" value="Peptidase_A24"/>
    <property type="match status" value="1"/>
</dbReference>
<feature type="transmembrane region" description="Helical" evidence="10">
    <location>
        <begin position="125"/>
        <end position="143"/>
    </location>
</feature>
<dbReference type="PANTHER" id="PTHR30487">
    <property type="entry name" value="TYPE 4 PREPILIN-LIKE PROTEINS LEADER PEPTIDE-PROCESSING ENZYME"/>
    <property type="match status" value="1"/>
</dbReference>
<feature type="transmembrane region" description="Helical" evidence="10">
    <location>
        <begin position="6"/>
        <end position="27"/>
    </location>
</feature>
<evidence type="ECO:0000313" key="13">
    <source>
        <dbReference type="EMBL" id="MFC0592771.1"/>
    </source>
</evidence>
<gene>
    <name evidence="13" type="ORF">ACFFGG_09400</name>
</gene>
<evidence type="ECO:0000256" key="1">
    <source>
        <dbReference type="ARBA" id="ARBA00004429"/>
    </source>
</evidence>
<evidence type="ECO:0000256" key="5">
    <source>
        <dbReference type="ARBA" id="ARBA00022692"/>
    </source>
</evidence>
<dbReference type="InterPro" id="IPR014032">
    <property type="entry name" value="Peptidase_A24A_bac"/>
</dbReference>
<feature type="transmembrane region" description="Helical" evidence="10">
    <location>
        <begin position="258"/>
        <end position="278"/>
    </location>
</feature>
<keyword evidence="5 9" id="KW-0812">Transmembrane</keyword>
<keyword evidence="9 13" id="KW-0378">Hydrolase</keyword>
<dbReference type="EC" id="2.1.1.-" evidence="9"/>
<evidence type="ECO:0000313" key="14">
    <source>
        <dbReference type="Proteomes" id="UP001589834"/>
    </source>
</evidence>
<comment type="subcellular location">
    <subcellularLocation>
        <location evidence="1">Cell inner membrane</location>
        <topology evidence="1">Multi-pass membrane protein</topology>
    </subcellularLocation>
    <subcellularLocation>
        <location evidence="9">Cell membrane</location>
        <topology evidence="9">Multi-pass membrane protein</topology>
    </subcellularLocation>
</comment>
<dbReference type="Pfam" id="PF06750">
    <property type="entry name" value="A24_N_bact"/>
    <property type="match status" value="1"/>
</dbReference>
<sequence length="280" mass="30205">MLEPLWLQAAVGGVLGLLIGSFLNVVIHRLPQMMERQWAEQCAELHGQPAPEQAALNLVTPRSRCPHCGHAIAWYENIPVLSWLALRGRCSQCHARIGARYPLVELATGALFAWCAWRWGITPTAAAWCFFAAVLVALTLIDWDTTLLPDDLTLPLLWAGLMAAALGWTGVPLAQSLWGAVAGYLSLWAVYWAFKLATGKEGMGYGDFKLFAALGAWFGWPALVPIILMASVIGALIGIAMKMTRSLREGGVVPFGPFLALAGLTAMIFGPASILRAIGL</sequence>
<dbReference type="EC" id="3.4.23.43" evidence="9"/>
<keyword evidence="9" id="KW-0511">Multifunctional enzyme</keyword>
<keyword evidence="9" id="KW-0808">Transferase</keyword>
<dbReference type="InterPro" id="IPR010627">
    <property type="entry name" value="Prepilin_pept_A24_N"/>
</dbReference>
<evidence type="ECO:0000259" key="12">
    <source>
        <dbReference type="Pfam" id="PF06750"/>
    </source>
</evidence>
<keyword evidence="3" id="KW-1003">Cell membrane</keyword>
<dbReference type="PANTHER" id="PTHR30487:SF0">
    <property type="entry name" value="PREPILIN LEADER PEPTIDASE_N-METHYLTRANSFERASE-RELATED"/>
    <property type="match status" value="1"/>
</dbReference>
<dbReference type="InterPro" id="IPR000045">
    <property type="entry name" value="Prepilin_IV_endopep_pep"/>
</dbReference>
<dbReference type="InterPro" id="IPR050882">
    <property type="entry name" value="Prepilin_peptidase/N-MTase"/>
</dbReference>
<dbReference type="RefSeq" id="WP_377482480.1">
    <property type="nucleotide sequence ID" value="NZ_JBHLTN010000018.1"/>
</dbReference>
<protein>
    <recommendedName>
        <fullName evidence="9">Prepilin leader peptidase/N-methyltransferase</fullName>
        <ecNumber evidence="9">2.1.1.-</ecNumber>
        <ecNumber evidence="9">3.4.23.43</ecNumber>
    </recommendedName>
</protein>
<keyword evidence="6 10" id="KW-1133">Transmembrane helix</keyword>
<proteinExistence type="inferred from homology"/>
<organism evidence="13 14">
    <name type="scientific">Ottowia pentelensis</name>
    <dbReference type="NCBI Taxonomy" id="511108"/>
    <lineage>
        <taxon>Bacteria</taxon>
        <taxon>Pseudomonadati</taxon>
        <taxon>Pseudomonadota</taxon>
        <taxon>Betaproteobacteria</taxon>
        <taxon>Burkholderiales</taxon>
        <taxon>Comamonadaceae</taxon>
        <taxon>Ottowia</taxon>
    </lineage>
</organism>
<evidence type="ECO:0000256" key="8">
    <source>
        <dbReference type="RuleBase" id="RU003793"/>
    </source>
</evidence>
<comment type="caution">
    <text evidence="13">The sequence shown here is derived from an EMBL/GenBank/DDBJ whole genome shotgun (WGS) entry which is preliminary data.</text>
</comment>
<accession>A0ABV6PSH0</accession>
<dbReference type="EMBL" id="JBHLTN010000018">
    <property type="protein sequence ID" value="MFC0592771.1"/>
    <property type="molecule type" value="Genomic_DNA"/>
</dbReference>
<dbReference type="PRINTS" id="PR00864">
    <property type="entry name" value="PREPILNPTASE"/>
</dbReference>
<keyword evidence="9" id="KW-0645">Protease</keyword>
<evidence type="ECO:0000256" key="7">
    <source>
        <dbReference type="ARBA" id="ARBA00023136"/>
    </source>
</evidence>
<comment type="function">
    <text evidence="9">Plays an essential role in type IV pili and type II pseudopili formation by proteolytically removing the leader sequence from substrate proteins and subsequently monomethylating the alpha-amino group of the newly exposed N-terminal phenylalanine.</text>
</comment>
<keyword evidence="7 10" id="KW-0472">Membrane</keyword>
<keyword evidence="4" id="KW-0997">Cell inner membrane</keyword>
<dbReference type="GO" id="GO:0016787">
    <property type="term" value="F:hydrolase activity"/>
    <property type="evidence" value="ECO:0007669"/>
    <property type="project" value="UniProtKB-KW"/>
</dbReference>
<feature type="domain" description="Prepilin type IV endopeptidase peptidase" evidence="11">
    <location>
        <begin position="129"/>
        <end position="239"/>
    </location>
</feature>
<evidence type="ECO:0000256" key="9">
    <source>
        <dbReference type="RuleBase" id="RU003794"/>
    </source>
</evidence>
<feature type="transmembrane region" description="Helical" evidence="10">
    <location>
        <begin position="210"/>
        <end position="238"/>
    </location>
</feature>
<name>A0ABV6PSH0_9BURK</name>
<dbReference type="Proteomes" id="UP001589834">
    <property type="component" value="Unassembled WGS sequence"/>
</dbReference>
<evidence type="ECO:0000256" key="2">
    <source>
        <dbReference type="ARBA" id="ARBA00005801"/>
    </source>
</evidence>
<comment type="similarity">
    <text evidence="2 8">Belongs to the peptidase A24 family.</text>
</comment>
<evidence type="ECO:0000259" key="11">
    <source>
        <dbReference type="Pfam" id="PF01478"/>
    </source>
</evidence>
<evidence type="ECO:0000256" key="4">
    <source>
        <dbReference type="ARBA" id="ARBA00022519"/>
    </source>
</evidence>
<feature type="transmembrane region" description="Helical" evidence="10">
    <location>
        <begin position="177"/>
        <end position="198"/>
    </location>
</feature>
<keyword evidence="14" id="KW-1185">Reference proteome</keyword>